<keyword evidence="11" id="KW-0443">Lipid metabolism</keyword>
<feature type="binding site" evidence="16">
    <location>
        <position position="103"/>
    </location>
    <ligand>
        <name>substrate</name>
    </ligand>
</feature>
<evidence type="ECO:0000256" key="6">
    <source>
        <dbReference type="ARBA" id="ARBA00022692"/>
    </source>
</evidence>
<dbReference type="EC" id="2.7.1.107" evidence="20"/>
<feature type="transmembrane region" description="Helical" evidence="19">
    <location>
        <begin position="101"/>
        <end position="122"/>
    </location>
</feature>
<evidence type="ECO:0000256" key="7">
    <source>
        <dbReference type="ARBA" id="ARBA00022741"/>
    </source>
</evidence>
<keyword evidence="18" id="KW-0460">Magnesium</keyword>
<keyword evidence="5 20" id="KW-0808">Transferase</keyword>
<evidence type="ECO:0000256" key="19">
    <source>
        <dbReference type="SAM" id="Phobius"/>
    </source>
</evidence>
<evidence type="ECO:0000313" key="21">
    <source>
        <dbReference type="Proteomes" id="UP000008070"/>
    </source>
</evidence>
<feature type="binding site" evidence="18">
    <location>
        <position position="81"/>
    </location>
    <ligand>
        <name>a divalent metal cation</name>
        <dbReference type="ChEBI" id="CHEBI:60240"/>
    </ligand>
</feature>
<evidence type="ECO:0000256" key="4">
    <source>
        <dbReference type="ARBA" id="ARBA00022516"/>
    </source>
</evidence>
<evidence type="ECO:0000313" key="20">
    <source>
        <dbReference type="EMBL" id="CAX25636.1"/>
    </source>
</evidence>
<evidence type="ECO:0000256" key="2">
    <source>
        <dbReference type="ARBA" id="ARBA00005967"/>
    </source>
</evidence>
<dbReference type="GO" id="GO:0004143">
    <property type="term" value="F:ATP-dependent diacylglycerol kinase activity"/>
    <property type="evidence" value="ECO:0007669"/>
    <property type="project" value="UniProtKB-EC"/>
</dbReference>
<comment type="subcellular location">
    <subcellularLocation>
        <location evidence="1">Cell membrane</location>
        <topology evidence="1">Multi-pass membrane protein</topology>
    </subcellularLocation>
</comment>
<dbReference type="AlphaFoldDB" id="C7CCQ6"/>
<dbReference type="Proteomes" id="UP000008070">
    <property type="component" value="Chromosome"/>
</dbReference>
<feature type="transmembrane region" description="Helical" evidence="19">
    <location>
        <begin position="35"/>
        <end position="55"/>
    </location>
</feature>
<evidence type="ECO:0000256" key="8">
    <source>
        <dbReference type="ARBA" id="ARBA00022777"/>
    </source>
</evidence>
<dbReference type="InterPro" id="IPR000829">
    <property type="entry name" value="DAGK"/>
</dbReference>
<keyword evidence="8 20" id="KW-0418">Kinase</keyword>
<evidence type="ECO:0000256" key="18">
    <source>
        <dbReference type="PIRSR" id="PIRSR600829-4"/>
    </source>
</evidence>
<feature type="transmembrane region" description="Helical" evidence="19">
    <location>
        <begin position="6"/>
        <end position="23"/>
    </location>
</feature>
<evidence type="ECO:0000256" key="14">
    <source>
        <dbReference type="ARBA" id="ARBA00023264"/>
    </source>
</evidence>
<evidence type="ECO:0000256" key="15">
    <source>
        <dbReference type="PIRSR" id="PIRSR600829-1"/>
    </source>
</evidence>
<dbReference type="Pfam" id="PF01219">
    <property type="entry name" value="DAGK_prokar"/>
    <property type="match status" value="1"/>
</dbReference>
<keyword evidence="14" id="KW-1208">Phospholipid metabolism</keyword>
<dbReference type="EMBL" id="FP103042">
    <property type="protein sequence ID" value="CAX25636.1"/>
    <property type="molecule type" value="Genomic_DNA"/>
</dbReference>
<feature type="binding site" evidence="16">
    <location>
        <position position="60"/>
    </location>
    <ligand>
        <name>substrate</name>
    </ligand>
</feature>
<keyword evidence="13" id="KW-0594">Phospholipid biosynthesis</keyword>
<keyword evidence="9 17" id="KW-0067">ATP-binding</keyword>
<reference evidence="21" key="1">
    <citation type="journal article" date="2009" name="PLoS ONE">
        <title>Methylobacterium genome sequences: a reference blueprint to investigate microbial metabolism of C1 compounds from natural and industrial sources.</title>
        <authorList>
            <person name="Vuilleumier S."/>
            <person name="Chistoserdova L."/>
            <person name="Lee M.-C."/>
            <person name="Bringel F."/>
            <person name="Lajus A."/>
            <person name="Zhou Y."/>
            <person name="Gourion B."/>
            <person name="Barbe V."/>
            <person name="Chang J."/>
            <person name="Cruveiller S."/>
            <person name="Dossat C."/>
            <person name="Gillett W."/>
            <person name="Gruffaz C."/>
            <person name="Haugen E."/>
            <person name="Hourcade E."/>
            <person name="Levy R."/>
            <person name="Mangenot S."/>
            <person name="Muller E."/>
            <person name="Nadalig T."/>
            <person name="Pagni M."/>
            <person name="Penny C."/>
            <person name="Peyraud R."/>
            <person name="Robinson D.G."/>
            <person name="Roche D."/>
            <person name="Rouy Z."/>
            <person name="Saenampechek C."/>
            <person name="Salvignol G."/>
            <person name="Vallenet D."/>
            <person name="Wu Z."/>
            <person name="Marx C.J."/>
            <person name="Vorholt J.A."/>
            <person name="Olson M.V."/>
            <person name="Kaul R."/>
            <person name="Weissenbach J."/>
            <person name="Medigue C."/>
            <person name="Lidstrom M.E."/>
        </authorList>
    </citation>
    <scope>NUCLEOTIDE SEQUENCE [LARGE SCALE GENOMIC DNA]</scope>
    <source>
        <strain evidence="21">DSM 6343 / CIP 106787 / DM4</strain>
    </source>
</reference>
<dbReference type="GO" id="GO:0046872">
    <property type="term" value="F:metal ion binding"/>
    <property type="evidence" value="ECO:0007669"/>
    <property type="project" value="UniProtKB-KW"/>
</dbReference>
<gene>
    <name evidence="20" type="ORF">METD_I4001</name>
</gene>
<feature type="binding site" evidence="17">
    <location>
        <position position="81"/>
    </location>
    <ligand>
        <name>ATP</name>
        <dbReference type="ChEBI" id="CHEBI:30616"/>
    </ligand>
</feature>
<keyword evidence="10 19" id="KW-1133">Transmembrane helix</keyword>
<evidence type="ECO:0000256" key="10">
    <source>
        <dbReference type="ARBA" id="ARBA00022989"/>
    </source>
</evidence>
<feature type="binding site" evidence="16">
    <location>
        <position position="74"/>
    </location>
    <ligand>
        <name>substrate</name>
    </ligand>
</feature>
<proteinExistence type="inferred from homology"/>
<evidence type="ECO:0000256" key="11">
    <source>
        <dbReference type="ARBA" id="ARBA00023098"/>
    </source>
</evidence>
<comment type="similarity">
    <text evidence="2">Belongs to the bacterial diacylglycerol kinase family.</text>
</comment>
<feature type="binding site" evidence="16">
    <location>
        <begin position="18"/>
        <end position="23"/>
    </location>
    <ligand>
        <name>substrate</name>
    </ligand>
</feature>
<keyword evidence="4" id="KW-0444">Lipid biosynthesis</keyword>
<evidence type="ECO:0000256" key="1">
    <source>
        <dbReference type="ARBA" id="ARBA00004651"/>
    </source>
</evidence>
<keyword evidence="7 17" id="KW-0547">Nucleotide-binding</keyword>
<feature type="binding site" evidence="18">
    <location>
        <position position="33"/>
    </location>
    <ligand>
        <name>a divalent metal cation</name>
        <dbReference type="ChEBI" id="CHEBI:60240"/>
    </ligand>
</feature>
<name>C7CCQ6_METED</name>
<keyword evidence="12 19" id="KW-0472">Membrane</keyword>
<dbReference type="GO" id="GO:0008654">
    <property type="term" value="P:phospholipid biosynthetic process"/>
    <property type="evidence" value="ECO:0007669"/>
    <property type="project" value="UniProtKB-KW"/>
</dbReference>
<dbReference type="GO" id="GO:0005886">
    <property type="term" value="C:plasma membrane"/>
    <property type="evidence" value="ECO:0007669"/>
    <property type="project" value="UniProtKB-SubCell"/>
</dbReference>
<dbReference type="HOGENOM" id="CLU_112343_3_2_5"/>
<keyword evidence="18" id="KW-0479">Metal-binding</keyword>
<feature type="active site" description="Proton acceptor" evidence="15">
    <location>
        <position position="74"/>
    </location>
</feature>
<feature type="binding site" evidence="17">
    <location>
        <position position="33"/>
    </location>
    <ligand>
        <name>ATP</name>
        <dbReference type="ChEBI" id="CHEBI:30616"/>
    </ligand>
</feature>
<feature type="binding site" evidence="17">
    <location>
        <begin position="99"/>
        <end position="100"/>
    </location>
    <ligand>
        <name>ATP</name>
        <dbReference type="ChEBI" id="CHEBI:30616"/>
    </ligand>
</feature>
<dbReference type="PANTHER" id="PTHR34299:SF1">
    <property type="entry name" value="DIACYLGLYCEROL KINASE"/>
    <property type="match status" value="1"/>
</dbReference>
<evidence type="ECO:0000256" key="13">
    <source>
        <dbReference type="ARBA" id="ARBA00023209"/>
    </source>
</evidence>
<dbReference type="GO" id="GO:0005524">
    <property type="term" value="F:ATP binding"/>
    <property type="evidence" value="ECO:0007669"/>
    <property type="project" value="UniProtKB-KW"/>
</dbReference>
<dbReference type="Gene3D" id="1.10.287.3610">
    <property type="match status" value="1"/>
</dbReference>
<protein>
    <submittedName>
        <fullName evidence="20">Diacylglycerol kinase (DgkA-like)</fullName>
        <ecNumber evidence="20">2.7.1.107</ecNumber>
    </submittedName>
</protein>
<accession>C7CCQ6</accession>
<keyword evidence="3" id="KW-1003">Cell membrane</keyword>
<dbReference type="PANTHER" id="PTHR34299">
    <property type="entry name" value="DIACYLGLYCEROL KINASE"/>
    <property type="match status" value="1"/>
</dbReference>
<evidence type="ECO:0000256" key="5">
    <source>
        <dbReference type="ARBA" id="ARBA00022679"/>
    </source>
</evidence>
<sequence>MDRPGGSGRATVTALYLAFLNSWRGLVHGGRTERAVRLELVLLALGLPVALALGGHLWVRVALIASLLLMLGAELLNTAIEKLCDHLHPGRHEQIGIVKDLASAGAFLTQVIAALIWGAAVIDRF</sequence>
<keyword evidence="6 19" id="KW-0812">Transmembrane</keyword>
<evidence type="ECO:0000256" key="9">
    <source>
        <dbReference type="ARBA" id="ARBA00022840"/>
    </source>
</evidence>
<evidence type="ECO:0000256" key="12">
    <source>
        <dbReference type="ARBA" id="ARBA00023136"/>
    </source>
</evidence>
<dbReference type="KEGG" id="mdi:METDI4001"/>
<dbReference type="InterPro" id="IPR036945">
    <property type="entry name" value="DAGK_sf"/>
</dbReference>
<evidence type="ECO:0000256" key="3">
    <source>
        <dbReference type="ARBA" id="ARBA00022475"/>
    </source>
</evidence>
<comment type="cofactor">
    <cofactor evidence="18">
        <name>Mg(2+)</name>
        <dbReference type="ChEBI" id="CHEBI:18420"/>
    </cofactor>
    <text evidence="18">Mn(2+), Zn(2+), Cd(2+) and Co(2+) support activity to lesser extents.</text>
</comment>
<organism evidence="20 21">
    <name type="scientific">Methylorubrum extorquens (strain DSM 6343 / CIP 106787 / DM4)</name>
    <name type="common">Methylobacterium extorquens</name>
    <dbReference type="NCBI Taxonomy" id="661410"/>
    <lineage>
        <taxon>Bacteria</taxon>
        <taxon>Pseudomonadati</taxon>
        <taxon>Pseudomonadota</taxon>
        <taxon>Alphaproteobacteria</taxon>
        <taxon>Hyphomicrobiales</taxon>
        <taxon>Methylobacteriaceae</taxon>
        <taxon>Methylorubrum</taxon>
    </lineage>
</organism>
<evidence type="ECO:0000256" key="17">
    <source>
        <dbReference type="PIRSR" id="PIRSR600829-3"/>
    </source>
</evidence>
<evidence type="ECO:0000256" key="16">
    <source>
        <dbReference type="PIRSR" id="PIRSR600829-2"/>
    </source>
</evidence>
<feature type="binding site" evidence="16">
    <location>
        <begin position="35"/>
        <end position="39"/>
    </location>
    <ligand>
        <name>substrate</name>
    </ligand>
</feature>